<dbReference type="AlphaFoldDB" id="A0A8X6QRX9"/>
<evidence type="ECO:0000313" key="1">
    <source>
        <dbReference type="EMBL" id="GFU41889.1"/>
    </source>
</evidence>
<name>A0A8X6QRX9_NEPPI</name>
<evidence type="ECO:0000313" key="2">
    <source>
        <dbReference type="Proteomes" id="UP000887013"/>
    </source>
</evidence>
<accession>A0A8X6QRX9</accession>
<dbReference type="Proteomes" id="UP000887013">
    <property type="component" value="Unassembled WGS sequence"/>
</dbReference>
<sequence length="101" mass="11949">MYLEKKNNQGRFQRSFKRLFMPFYGSWNIRSSNPNPAATMKLLHARLDTDFLSPVSYPEGEKELFVHCISVEEEARLLKCRNSYDSRQKRVASRESLFLQL</sequence>
<organism evidence="1 2">
    <name type="scientific">Nephila pilipes</name>
    <name type="common">Giant wood spider</name>
    <name type="synonym">Nephila maculata</name>
    <dbReference type="NCBI Taxonomy" id="299642"/>
    <lineage>
        <taxon>Eukaryota</taxon>
        <taxon>Metazoa</taxon>
        <taxon>Ecdysozoa</taxon>
        <taxon>Arthropoda</taxon>
        <taxon>Chelicerata</taxon>
        <taxon>Arachnida</taxon>
        <taxon>Araneae</taxon>
        <taxon>Araneomorphae</taxon>
        <taxon>Entelegynae</taxon>
        <taxon>Araneoidea</taxon>
        <taxon>Nephilidae</taxon>
        <taxon>Nephila</taxon>
    </lineage>
</organism>
<reference evidence="1" key="1">
    <citation type="submission" date="2020-08" db="EMBL/GenBank/DDBJ databases">
        <title>Multicomponent nature underlies the extraordinary mechanical properties of spider dragline silk.</title>
        <authorList>
            <person name="Kono N."/>
            <person name="Nakamura H."/>
            <person name="Mori M."/>
            <person name="Yoshida Y."/>
            <person name="Ohtoshi R."/>
            <person name="Malay A.D."/>
            <person name="Moran D.A.P."/>
            <person name="Tomita M."/>
            <person name="Numata K."/>
            <person name="Arakawa K."/>
        </authorList>
    </citation>
    <scope>NUCLEOTIDE SEQUENCE</scope>
</reference>
<keyword evidence="2" id="KW-1185">Reference proteome</keyword>
<dbReference type="EMBL" id="BMAW01035940">
    <property type="protein sequence ID" value="GFU41889.1"/>
    <property type="molecule type" value="Genomic_DNA"/>
</dbReference>
<protein>
    <submittedName>
        <fullName evidence="1">Uncharacterized protein</fullName>
    </submittedName>
</protein>
<proteinExistence type="predicted"/>
<gene>
    <name evidence="1" type="ORF">NPIL_678861</name>
</gene>
<comment type="caution">
    <text evidence="1">The sequence shown here is derived from an EMBL/GenBank/DDBJ whole genome shotgun (WGS) entry which is preliminary data.</text>
</comment>